<proteinExistence type="predicted"/>
<accession>A0A2N8TD04</accession>
<dbReference type="Pfam" id="PF06236">
    <property type="entry name" value="MelC1"/>
    <property type="match status" value="1"/>
</dbReference>
<feature type="compositionally biased region" description="Basic and acidic residues" evidence="3">
    <location>
        <begin position="186"/>
        <end position="204"/>
    </location>
</feature>
<dbReference type="OrthoDB" id="3405860at2"/>
<feature type="region of interest" description="Disordered" evidence="3">
    <location>
        <begin position="80"/>
        <end position="104"/>
    </location>
</feature>
<sequence>MWTALLRARKRQALRTGKPLQPQPARPAAPATVTPVAAGSAHSAPSPAHAARATVRRRVLWGLCASAFSVALAPVLVASGTTPSTSGADGKGPGPAGDEERFDETYRGRRIAGVRHDAGRTGEDGLSAWHVTVDGQPLHLMRRADGSWMSMVDHYQSYATPLAAARAAVDELGPGARLVTPGGRNSRMEDGRTANENEHAEGGHRRGVHA</sequence>
<dbReference type="Gene3D" id="3.30.1880.10">
    <property type="entry name" value="protein ne1242 domain like"/>
    <property type="match status" value="1"/>
</dbReference>
<keyword evidence="1" id="KW-0732">Signal</keyword>
<evidence type="ECO:0000256" key="3">
    <source>
        <dbReference type="SAM" id="MobiDB-lite"/>
    </source>
</evidence>
<feature type="region of interest" description="Disordered" evidence="3">
    <location>
        <begin position="10"/>
        <end position="49"/>
    </location>
</feature>
<organism evidence="5 6">
    <name type="scientific">Streptomyces cahuitamycinicus</name>
    <dbReference type="NCBI Taxonomy" id="2070367"/>
    <lineage>
        <taxon>Bacteria</taxon>
        <taxon>Bacillati</taxon>
        <taxon>Actinomycetota</taxon>
        <taxon>Actinomycetes</taxon>
        <taxon>Kitasatosporales</taxon>
        <taxon>Streptomycetaceae</taxon>
        <taxon>Streptomyces</taxon>
    </lineage>
</organism>
<feature type="compositionally biased region" description="Low complexity" evidence="3">
    <location>
        <begin position="28"/>
        <end position="49"/>
    </location>
</feature>
<feature type="transmembrane region" description="Helical" evidence="4">
    <location>
        <begin position="59"/>
        <end position="77"/>
    </location>
</feature>
<keyword evidence="4" id="KW-0472">Membrane</keyword>
<dbReference type="AlphaFoldDB" id="A0A2N8TD04"/>
<evidence type="ECO:0000313" key="5">
    <source>
        <dbReference type="EMBL" id="PNG16910.1"/>
    </source>
</evidence>
<keyword evidence="4" id="KW-1133">Transmembrane helix</keyword>
<dbReference type="GO" id="GO:0005507">
    <property type="term" value="F:copper ion binding"/>
    <property type="evidence" value="ECO:0007669"/>
    <property type="project" value="InterPro"/>
</dbReference>
<dbReference type="GO" id="GO:0042438">
    <property type="term" value="P:melanin biosynthetic process"/>
    <property type="evidence" value="ECO:0007669"/>
    <property type="project" value="InterPro"/>
</dbReference>
<dbReference type="InterPro" id="IPR023199">
    <property type="entry name" value="GriE/MELC1_sf"/>
</dbReference>
<name>A0A2N8TD04_9ACTN</name>
<dbReference type="EMBL" id="POUC01000568">
    <property type="protein sequence ID" value="PNG16910.1"/>
    <property type="molecule type" value="Genomic_DNA"/>
</dbReference>
<reference evidence="5 6" key="1">
    <citation type="submission" date="2018-01" db="EMBL/GenBank/DDBJ databases">
        <title>Draft genome sequence of Streptomyces sp. 13K301.</title>
        <authorList>
            <person name="Sahin N."/>
            <person name="Saygin H."/>
            <person name="Ay H."/>
        </authorList>
    </citation>
    <scope>NUCLEOTIDE SEQUENCE [LARGE SCALE GENOMIC DNA]</scope>
    <source>
        <strain evidence="5 6">13K301</strain>
    </source>
</reference>
<comment type="caution">
    <text evidence="5">The sequence shown here is derived from an EMBL/GenBank/DDBJ whole genome shotgun (WGS) entry which is preliminary data.</text>
</comment>
<protein>
    <submittedName>
        <fullName evidence="5">Tyrosinase</fullName>
    </submittedName>
</protein>
<keyword evidence="6" id="KW-1185">Reference proteome</keyword>
<feature type="region of interest" description="Disordered" evidence="3">
    <location>
        <begin position="175"/>
        <end position="210"/>
    </location>
</feature>
<keyword evidence="2" id="KW-0186">Copper</keyword>
<evidence type="ECO:0000256" key="1">
    <source>
        <dbReference type="ARBA" id="ARBA00022729"/>
    </source>
</evidence>
<evidence type="ECO:0000256" key="2">
    <source>
        <dbReference type="ARBA" id="ARBA00023008"/>
    </source>
</evidence>
<keyword evidence="4" id="KW-0812">Transmembrane</keyword>
<evidence type="ECO:0000256" key="4">
    <source>
        <dbReference type="SAM" id="Phobius"/>
    </source>
</evidence>
<dbReference type="Proteomes" id="UP000235943">
    <property type="component" value="Unassembled WGS sequence"/>
</dbReference>
<dbReference type="InterPro" id="IPR010928">
    <property type="entry name" value="MelC1"/>
</dbReference>
<evidence type="ECO:0000313" key="6">
    <source>
        <dbReference type="Proteomes" id="UP000235943"/>
    </source>
</evidence>
<gene>
    <name evidence="5" type="ORF">C1J00_39365</name>
</gene>